<dbReference type="STRING" id="1064592.G0V9A3"/>
<dbReference type="EMBL" id="HE576752">
    <property type="protein sequence ID" value="CCC68054.1"/>
    <property type="molecule type" value="Genomic_DNA"/>
</dbReference>
<dbReference type="InterPro" id="IPR004910">
    <property type="entry name" value="Yippee/Mis18/Cereblon"/>
</dbReference>
<comment type="similarity">
    <text evidence="1 4">Belongs to the yippee family.</text>
</comment>
<feature type="domain" description="Yippee" evidence="5">
    <location>
        <begin position="48"/>
        <end position="145"/>
    </location>
</feature>
<evidence type="ECO:0000259" key="5">
    <source>
        <dbReference type="PROSITE" id="PS51792"/>
    </source>
</evidence>
<proteinExistence type="inferred from homology"/>
<organism evidence="6 7">
    <name type="scientific">Naumovozyma castellii</name>
    <name type="common">Yeast</name>
    <name type="synonym">Saccharomyces castellii</name>
    <dbReference type="NCBI Taxonomy" id="27288"/>
    <lineage>
        <taxon>Eukaryota</taxon>
        <taxon>Fungi</taxon>
        <taxon>Dikarya</taxon>
        <taxon>Ascomycota</taxon>
        <taxon>Saccharomycotina</taxon>
        <taxon>Saccharomycetes</taxon>
        <taxon>Saccharomycetales</taxon>
        <taxon>Saccharomycetaceae</taxon>
        <taxon>Naumovozyma</taxon>
    </lineage>
</organism>
<reference key="2">
    <citation type="submission" date="2011-08" db="EMBL/GenBank/DDBJ databases">
        <title>Genome sequence of Naumovozyma castellii.</title>
        <authorList>
            <person name="Gordon J.L."/>
            <person name="Armisen D."/>
            <person name="Proux-Wera E."/>
            <person name="OhEigeartaigh S.S."/>
            <person name="Byrne K.P."/>
            <person name="Wolfe K.H."/>
        </authorList>
    </citation>
    <scope>NUCLEOTIDE SEQUENCE</scope>
    <source>
        <strain>Type strain:CBS 4309</strain>
    </source>
</reference>
<gene>
    <name evidence="6" type="primary">NCAS0A14960</name>
    <name evidence="6" type="ordered locus">NCAS_0A14960</name>
</gene>
<protein>
    <recommendedName>
        <fullName evidence="4">Protein yippee-like</fullName>
    </recommendedName>
</protein>
<dbReference type="InParanoid" id="G0V9A3"/>
<dbReference type="AlphaFoldDB" id="G0V9A3"/>
<evidence type="ECO:0000256" key="3">
    <source>
        <dbReference type="ARBA" id="ARBA00022833"/>
    </source>
</evidence>
<evidence type="ECO:0000256" key="4">
    <source>
        <dbReference type="RuleBase" id="RU110713"/>
    </source>
</evidence>
<evidence type="ECO:0000256" key="2">
    <source>
        <dbReference type="ARBA" id="ARBA00022723"/>
    </source>
</evidence>
<dbReference type="PANTHER" id="PTHR13848">
    <property type="entry name" value="PROTEIN YIPPEE-LIKE CG15309-RELATED"/>
    <property type="match status" value="1"/>
</dbReference>
<dbReference type="HOGENOM" id="CLU_043857_4_1_1"/>
<keyword evidence="3" id="KW-0862">Zinc</keyword>
<keyword evidence="2" id="KW-0479">Metal-binding</keyword>
<name>G0V9A3_NAUCA</name>
<evidence type="ECO:0000313" key="6">
    <source>
        <dbReference type="EMBL" id="CCC68054.1"/>
    </source>
</evidence>
<dbReference type="Pfam" id="PF03226">
    <property type="entry name" value="Yippee-Mis18"/>
    <property type="match status" value="1"/>
</dbReference>
<dbReference type="InterPro" id="IPR034751">
    <property type="entry name" value="Yippee"/>
</dbReference>
<dbReference type="KEGG" id="ncs:NCAS_0A14960"/>
<dbReference type="GO" id="GO:0046872">
    <property type="term" value="F:metal ion binding"/>
    <property type="evidence" value="ECO:0007669"/>
    <property type="project" value="UniProtKB-KW"/>
</dbReference>
<evidence type="ECO:0000313" key="7">
    <source>
        <dbReference type="Proteomes" id="UP000001640"/>
    </source>
</evidence>
<dbReference type="InterPro" id="IPR039058">
    <property type="entry name" value="Yippee_fam"/>
</dbReference>
<evidence type="ECO:0000256" key="1">
    <source>
        <dbReference type="ARBA" id="ARBA00005613"/>
    </source>
</evidence>
<dbReference type="GeneID" id="96901529"/>
<reference evidence="6 7" key="1">
    <citation type="journal article" date="2011" name="Proc. Natl. Acad. Sci. U.S.A.">
        <title>Evolutionary erosion of yeast sex chromosomes by mating-type switching accidents.</title>
        <authorList>
            <person name="Gordon J.L."/>
            <person name="Armisen D."/>
            <person name="Proux-Wera E."/>
            <person name="Oheigeartaigh S.S."/>
            <person name="Byrne K.P."/>
            <person name="Wolfe K.H."/>
        </authorList>
    </citation>
    <scope>NUCLEOTIDE SEQUENCE [LARGE SCALE GENOMIC DNA]</scope>
    <source>
        <strain evidence="7">ATCC 76901 / BCRC 22586 / CBS 4309 / NBRC 1992 / NRRL Y-12630</strain>
    </source>
</reference>
<dbReference type="PROSITE" id="PS51792">
    <property type="entry name" value="YIPPEE"/>
    <property type="match status" value="1"/>
</dbReference>
<dbReference type="eggNOG" id="KOG3399">
    <property type="taxonomic scope" value="Eukaryota"/>
</dbReference>
<dbReference type="Proteomes" id="UP000001640">
    <property type="component" value="Chromosome 1"/>
</dbReference>
<accession>G0V9A3</accession>
<dbReference type="RefSeq" id="XP_003674432.1">
    <property type="nucleotide sequence ID" value="XM_003674384.1"/>
</dbReference>
<keyword evidence="7" id="KW-1185">Reference proteome</keyword>
<dbReference type="OMA" id="HMESRAN"/>
<dbReference type="OrthoDB" id="6407410at2759"/>
<sequence>MGLHYPSYIEQSITSNKVITPEVYFNDPGETYRERRRPNSDKDHKGYITYGCRLCRTHLSSSTQIISRDYKGKLGNAYLMENLLNIVEGKQQEKVMVTGKYTICEIHCHLCKKVIGWKYLKSNASSQKFKVGKYIMEMNTVRRCA</sequence>